<dbReference type="EMBL" id="DS235156">
    <property type="protein sequence ID" value="EEB12672.1"/>
    <property type="molecule type" value="Genomic_DNA"/>
</dbReference>
<protein>
    <submittedName>
        <fullName evidence="1 2">Uncharacterized protein</fullName>
    </submittedName>
</protein>
<organism>
    <name type="scientific">Pediculus humanus subsp. corporis</name>
    <name type="common">Body louse</name>
    <dbReference type="NCBI Taxonomy" id="121224"/>
    <lineage>
        <taxon>Eukaryota</taxon>
        <taxon>Metazoa</taxon>
        <taxon>Ecdysozoa</taxon>
        <taxon>Arthropoda</taxon>
        <taxon>Hexapoda</taxon>
        <taxon>Insecta</taxon>
        <taxon>Pterygota</taxon>
        <taxon>Neoptera</taxon>
        <taxon>Paraneoptera</taxon>
        <taxon>Psocodea</taxon>
        <taxon>Troctomorpha</taxon>
        <taxon>Phthiraptera</taxon>
        <taxon>Anoplura</taxon>
        <taxon>Pediculidae</taxon>
        <taxon>Pediculus</taxon>
    </lineage>
</organism>
<dbReference type="GeneID" id="8240332"/>
<dbReference type="Proteomes" id="UP000009046">
    <property type="component" value="Unassembled WGS sequence"/>
</dbReference>
<dbReference type="AlphaFoldDB" id="E0VH16"/>
<reference evidence="2" key="3">
    <citation type="submission" date="2021-02" db="UniProtKB">
        <authorList>
            <consortium name="EnsemblMetazoa"/>
        </authorList>
    </citation>
    <scope>IDENTIFICATION</scope>
    <source>
        <strain evidence="2">USDA</strain>
    </source>
</reference>
<reference evidence="1" key="1">
    <citation type="submission" date="2007-04" db="EMBL/GenBank/DDBJ databases">
        <title>Annotation of Pediculus humanus corporis strain USDA.</title>
        <authorList>
            <person name="Kirkness E."/>
            <person name="Hannick L."/>
            <person name="Hass B."/>
            <person name="Bruggner R."/>
            <person name="Lawson D."/>
            <person name="Bidwell S."/>
            <person name="Joardar V."/>
            <person name="Caler E."/>
            <person name="Walenz B."/>
            <person name="Inman J."/>
            <person name="Schobel S."/>
            <person name="Galinsky K."/>
            <person name="Amedeo P."/>
            <person name="Strausberg R."/>
        </authorList>
    </citation>
    <scope>NUCLEOTIDE SEQUENCE</scope>
    <source>
        <strain evidence="1">USDA</strain>
    </source>
</reference>
<accession>E0VH16</accession>
<evidence type="ECO:0000313" key="1">
    <source>
        <dbReference type="EMBL" id="EEB12672.1"/>
    </source>
</evidence>
<dbReference type="CTD" id="8240332"/>
<proteinExistence type="predicted"/>
<gene>
    <name evidence="2" type="primary">8240332</name>
    <name evidence="1" type="ORF">Phum_PHUM197270</name>
</gene>
<evidence type="ECO:0000313" key="3">
    <source>
        <dbReference type="Proteomes" id="UP000009046"/>
    </source>
</evidence>
<dbReference type="KEGG" id="phu:Phum_PHUM197270"/>
<dbReference type="HOGENOM" id="CLU_1847504_0_0_1"/>
<dbReference type="EMBL" id="AAZO01002286">
    <property type="status" value="NOT_ANNOTATED_CDS"/>
    <property type="molecule type" value="Genomic_DNA"/>
</dbReference>
<sequence length="139" mass="16109">MAATKTITDGGRITGIKKRQAKSFNFRENPSLKFSPLDIPMNDQHRGNKRHRRCLSSAIALLWPQVVGPVEQGIIEEKGFDDVPKTPIEYRLDKIREKARQEEEQRLLIRDYIKSLTEAQDKFYGTPYEQTTYLDTNLV</sequence>
<evidence type="ECO:0000313" key="2">
    <source>
        <dbReference type="EnsemblMetazoa" id="PHUM197270-PA"/>
    </source>
</evidence>
<reference evidence="1" key="2">
    <citation type="submission" date="2007-04" db="EMBL/GenBank/DDBJ databases">
        <title>The genome of the human body louse.</title>
        <authorList>
            <consortium name="The Human Body Louse Genome Consortium"/>
            <person name="Kirkness E."/>
            <person name="Walenz B."/>
            <person name="Hass B."/>
            <person name="Bruggner R."/>
            <person name="Strausberg R."/>
        </authorList>
    </citation>
    <scope>NUCLEOTIDE SEQUENCE</scope>
    <source>
        <strain evidence="1">USDA</strain>
    </source>
</reference>
<keyword evidence="3" id="KW-1185">Reference proteome</keyword>
<dbReference type="RefSeq" id="XP_002425410.1">
    <property type="nucleotide sequence ID" value="XM_002425365.1"/>
</dbReference>
<dbReference type="EnsemblMetazoa" id="PHUM197270-RA">
    <property type="protein sequence ID" value="PHUM197270-PA"/>
    <property type="gene ID" value="PHUM197270"/>
</dbReference>
<dbReference type="InParanoid" id="E0VH16"/>
<dbReference type="VEuPathDB" id="VectorBase:PHUM197270"/>
<name>E0VH16_PEDHC</name>